<evidence type="ECO:0000259" key="3">
    <source>
        <dbReference type="Pfam" id="PF13598"/>
    </source>
</evidence>
<dbReference type="Pfam" id="PF13598">
    <property type="entry name" value="DUF4139"/>
    <property type="match status" value="1"/>
</dbReference>
<dbReference type="InterPro" id="IPR011935">
    <property type="entry name" value="CHP02231"/>
</dbReference>
<feature type="domain" description="DUF4139" evidence="3">
    <location>
        <begin position="217"/>
        <end position="532"/>
    </location>
</feature>
<proteinExistence type="predicted"/>
<keyword evidence="1" id="KW-0175">Coiled coil</keyword>
<dbReference type="InterPro" id="IPR025554">
    <property type="entry name" value="DUF4140"/>
</dbReference>
<protein>
    <submittedName>
        <fullName evidence="5">DUF4139 domain-containing protein</fullName>
    </submittedName>
</protein>
<dbReference type="Proteomes" id="UP001163328">
    <property type="component" value="Chromosome"/>
</dbReference>
<name>A0ABY6LXU6_9FLAO</name>
<dbReference type="RefSeq" id="WP_264433569.1">
    <property type="nucleotide sequence ID" value="NZ_CP081495.1"/>
</dbReference>
<keyword evidence="6" id="KW-1185">Reference proteome</keyword>
<dbReference type="PANTHER" id="PTHR31005:SF8">
    <property type="entry name" value="DUF4139 DOMAIN-CONTAINING PROTEIN"/>
    <property type="match status" value="1"/>
</dbReference>
<evidence type="ECO:0000256" key="2">
    <source>
        <dbReference type="SAM" id="SignalP"/>
    </source>
</evidence>
<feature type="chain" id="PRO_5045307327" evidence="2">
    <location>
        <begin position="20"/>
        <end position="539"/>
    </location>
</feature>
<dbReference type="PANTHER" id="PTHR31005">
    <property type="entry name" value="DUF4139 DOMAIN-CONTAINING PROTEIN"/>
    <property type="match status" value="1"/>
</dbReference>
<evidence type="ECO:0000256" key="1">
    <source>
        <dbReference type="SAM" id="Coils"/>
    </source>
</evidence>
<feature type="signal peptide" evidence="2">
    <location>
        <begin position="1"/>
        <end position="19"/>
    </location>
</feature>
<keyword evidence="2" id="KW-0732">Signal</keyword>
<feature type="coiled-coil region" evidence="1">
    <location>
        <begin position="167"/>
        <end position="194"/>
    </location>
</feature>
<organism evidence="5 6">
    <name type="scientific">Flavobacterium agricola</name>
    <dbReference type="NCBI Taxonomy" id="2870839"/>
    <lineage>
        <taxon>Bacteria</taxon>
        <taxon>Pseudomonadati</taxon>
        <taxon>Bacteroidota</taxon>
        <taxon>Flavobacteriia</taxon>
        <taxon>Flavobacteriales</taxon>
        <taxon>Flavobacteriaceae</taxon>
        <taxon>Flavobacterium</taxon>
    </lineage>
</organism>
<dbReference type="NCBIfam" id="TIGR02231">
    <property type="entry name" value="mucoidy inhibitor MuiA family protein"/>
    <property type="match status" value="1"/>
</dbReference>
<dbReference type="InterPro" id="IPR037291">
    <property type="entry name" value="DUF4139"/>
</dbReference>
<reference evidence="5" key="1">
    <citation type="submission" date="2021-08" db="EMBL/GenBank/DDBJ databases">
        <title>Flavobacterium sp. strain CC-SYL302.</title>
        <authorList>
            <person name="Lin S.-Y."/>
            <person name="Lee T.-H."/>
            <person name="Young C.-C."/>
        </authorList>
    </citation>
    <scope>NUCLEOTIDE SEQUENCE</scope>
    <source>
        <strain evidence="5">CC-SYL302</strain>
    </source>
</reference>
<evidence type="ECO:0000259" key="4">
    <source>
        <dbReference type="Pfam" id="PF13600"/>
    </source>
</evidence>
<dbReference type="Pfam" id="PF13600">
    <property type="entry name" value="DUF4140"/>
    <property type="match status" value="1"/>
</dbReference>
<dbReference type="EMBL" id="CP081495">
    <property type="protein sequence ID" value="UYW01158.1"/>
    <property type="molecule type" value="Genomic_DNA"/>
</dbReference>
<feature type="domain" description="DUF4140" evidence="4">
    <location>
        <begin position="33"/>
        <end position="132"/>
    </location>
</feature>
<gene>
    <name evidence="5" type="ORF">K5I29_11955</name>
</gene>
<evidence type="ECO:0000313" key="6">
    <source>
        <dbReference type="Proteomes" id="UP001163328"/>
    </source>
</evidence>
<evidence type="ECO:0000313" key="5">
    <source>
        <dbReference type="EMBL" id="UYW01158.1"/>
    </source>
</evidence>
<accession>A0ABY6LXU6</accession>
<sequence length="539" mass="60195">MKKLLFWAANLFLVGQILAQNPVVAKANIESARVYMNAAELKHKTSVQIPAGTSELIITNVAESLNENSITIKAPSYVTVMSAQFTTAYIQETSNLSSNEQSAVRTEIQNKQKELEKIQFNIATEEKGLELLDGNRNINNSATFSVPELKQWFAYYKTARLETLNKISALKDSEKQLNETIKQLNGKLQLNEANNSSYSQGKLVVNVSSTKAGQVPLEITYLTHNASWTPNYELNIAKINQPIQFYYQAQVRQNTGVDWKNTKLSLISAPANQSTQAPELNTWFINYEQPLIGRPANMAIASARVKNSEKADFDRGEIIAKEALYTSSVSDYTAMSQSQLSVTYDIAIPYTILSNNKNHLIKLKETAVPATYDYVAIPKLDQSVYLVAKIKDYGAYDILPGKATIILEDIFVGQTFLSPDANSADLSLSIGKDPNILISRKKIDEKSQSKTLSSKKVQDFVYEISIRNNKKETVQIEVEDNYPISTNTDIEVALLDKDGATVNAETGKLTWHVTVKPNETKKIKFGYQVKFAKDKTIRL</sequence>